<reference evidence="2 3" key="1">
    <citation type="journal article" date="2011" name="J. Bacteriol.">
        <title>Genome sequence of 'Pedosphaera parvula' Ellin514, an aerobic Verrucomicrobial isolate from pasture soil.</title>
        <authorList>
            <person name="Kant R."/>
            <person name="van Passel M.W."/>
            <person name="Sangwan P."/>
            <person name="Palva A."/>
            <person name="Lucas S."/>
            <person name="Copeland A."/>
            <person name="Lapidus A."/>
            <person name="Glavina Del Rio T."/>
            <person name="Dalin E."/>
            <person name="Tice H."/>
            <person name="Bruce D."/>
            <person name="Goodwin L."/>
            <person name="Pitluck S."/>
            <person name="Chertkov O."/>
            <person name="Larimer F.W."/>
            <person name="Land M.L."/>
            <person name="Hauser L."/>
            <person name="Brettin T.S."/>
            <person name="Detter J.C."/>
            <person name="Han S."/>
            <person name="de Vos W.M."/>
            <person name="Janssen P.H."/>
            <person name="Smidt H."/>
        </authorList>
    </citation>
    <scope>NUCLEOTIDE SEQUENCE [LARGE SCALE GENOMIC DNA]</scope>
    <source>
        <strain evidence="2 3">Ellin514</strain>
    </source>
</reference>
<name>B9XAH5_PEDPL</name>
<feature type="region of interest" description="Disordered" evidence="1">
    <location>
        <begin position="1"/>
        <end position="34"/>
    </location>
</feature>
<feature type="compositionally biased region" description="Polar residues" evidence="1">
    <location>
        <begin position="1"/>
        <end position="13"/>
    </location>
</feature>
<gene>
    <name evidence="2" type="ORF">Cflav_PD5645</name>
</gene>
<feature type="compositionally biased region" description="Basic and acidic residues" evidence="1">
    <location>
        <begin position="23"/>
        <end position="34"/>
    </location>
</feature>
<accession>B9XAH5</accession>
<dbReference type="Proteomes" id="UP000003688">
    <property type="component" value="Unassembled WGS sequence"/>
</dbReference>
<dbReference type="AlphaFoldDB" id="B9XAH5"/>
<sequence length="34" mass="3774" precursor="true">MNSQRISSESNSIGGMANLQKLNDQDGDKKSYEK</sequence>
<dbReference type="EMBL" id="ABOX02000002">
    <property type="protein sequence ID" value="EEF63010.1"/>
    <property type="molecule type" value="Genomic_DNA"/>
</dbReference>
<organism evidence="2 3">
    <name type="scientific">Pedosphaera parvula (strain Ellin514)</name>
    <dbReference type="NCBI Taxonomy" id="320771"/>
    <lineage>
        <taxon>Bacteria</taxon>
        <taxon>Pseudomonadati</taxon>
        <taxon>Verrucomicrobiota</taxon>
        <taxon>Pedosphaerae</taxon>
        <taxon>Pedosphaerales</taxon>
        <taxon>Pedosphaeraceae</taxon>
        <taxon>Pedosphaera</taxon>
    </lineage>
</organism>
<proteinExistence type="predicted"/>
<keyword evidence="3" id="KW-1185">Reference proteome</keyword>
<comment type="caution">
    <text evidence="2">The sequence shown here is derived from an EMBL/GenBank/DDBJ whole genome shotgun (WGS) entry which is preliminary data.</text>
</comment>
<protein>
    <submittedName>
        <fullName evidence="2">Uncharacterized protein</fullName>
    </submittedName>
</protein>
<evidence type="ECO:0000313" key="2">
    <source>
        <dbReference type="EMBL" id="EEF63010.1"/>
    </source>
</evidence>
<evidence type="ECO:0000256" key="1">
    <source>
        <dbReference type="SAM" id="MobiDB-lite"/>
    </source>
</evidence>
<evidence type="ECO:0000313" key="3">
    <source>
        <dbReference type="Proteomes" id="UP000003688"/>
    </source>
</evidence>